<dbReference type="PANTHER" id="PTHR18964">
    <property type="entry name" value="ROK (REPRESSOR, ORF, KINASE) FAMILY"/>
    <property type="match status" value="1"/>
</dbReference>
<evidence type="ECO:0000313" key="3">
    <source>
        <dbReference type="Proteomes" id="UP001164761"/>
    </source>
</evidence>
<dbReference type="InterPro" id="IPR000600">
    <property type="entry name" value="ROK"/>
</dbReference>
<organism evidence="2 3">
    <name type="scientific">Alicyclobacillus fastidiosus</name>
    <dbReference type="NCBI Taxonomy" id="392011"/>
    <lineage>
        <taxon>Bacteria</taxon>
        <taxon>Bacillati</taxon>
        <taxon>Bacillota</taxon>
        <taxon>Bacilli</taxon>
        <taxon>Bacillales</taxon>
        <taxon>Alicyclobacillaceae</taxon>
        <taxon>Alicyclobacillus</taxon>
    </lineage>
</organism>
<evidence type="ECO:0000256" key="1">
    <source>
        <dbReference type="ARBA" id="ARBA00006479"/>
    </source>
</evidence>
<gene>
    <name evidence="2" type="ORF">NZD89_25230</name>
</gene>
<proteinExistence type="inferred from homology"/>
<dbReference type="RefSeq" id="WP_268005412.1">
    <property type="nucleotide sequence ID" value="NZ_CP104067.1"/>
</dbReference>
<dbReference type="Pfam" id="PF00480">
    <property type="entry name" value="ROK"/>
    <property type="match status" value="1"/>
</dbReference>
<dbReference type="Gene3D" id="3.30.420.40">
    <property type="match status" value="2"/>
</dbReference>
<reference evidence="2" key="1">
    <citation type="submission" date="2022-08" db="EMBL/GenBank/DDBJ databases">
        <title>Alicyclobacillus fastidiosus DSM 17978, complete genome.</title>
        <authorList>
            <person name="Wang Q."/>
            <person name="Cai R."/>
            <person name="Wang Z."/>
        </authorList>
    </citation>
    <scope>NUCLEOTIDE SEQUENCE</scope>
    <source>
        <strain evidence="2">DSM 17978</strain>
    </source>
</reference>
<dbReference type="Proteomes" id="UP001164761">
    <property type="component" value="Chromosome"/>
</dbReference>
<sequence>MRYSVGIDIGATKILAGLVREDGTVVHRVRRTTPFDSRDGVVETTCEMVREVVLFGQTQDCCPAGIGVGTAGQVNFAEGIVVSGTPNIRDWTGVKLGELLSASANLPVWVDNDVNAHLLAEVSIGVAAGRQNVLMLALGTGVGGAACNESGIVRGTWGGACEFGHISVDFQGPACNCGSRGCLELYASGTGIARMMRQRLGIDATDDSRWIDAPSVFEAARAGDASARAVIADMIGALSTACISLIHTFNPQMIVLGGGVMEQGPWLFESLRKRIGQQGMPSLVGATEVVCAKFGADAGLIGAALQPFVYQCGWMRSEGHDD</sequence>
<protein>
    <submittedName>
        <fullName evidence="2">ROK family protein</fullName>
    </submittedName>
</protein>
<dbReference type="InterPro" id="IPR043129">
    <property type="entry name" value="ATPase_NBD"/>
</dbReference>
<evidence type="ECO:0000313" key="2">
    <source>
        <dbReference type="EMBL" id="WAH41504.1"/>
    </source>
</evidence>
<dbReference type="SUPFAM" id="SSF53067">
    <property type="entry name" value="Actin-like ATPase domain"/>
    <property type="match status" value="1"/>
</dbReference>
<dbReference type="PANTHER" id="PTHR18964:SF149">
    <property type="entry name" value="BIFUNCTIONAL UDP-N-ACETYLGLUCOSAMINE 2-EPIMERASE_N-ACETYLMANNOSAMINE KINASE"/>
    <property type="match status" value="1"/>
</dbReference>
<comment type="similarity">
    <text evidence="1">Belongs to the ROK (NagC/XylR) family.</text>
</comment>
<accession>A0ABY6ZHB4</accession>
<keyword evidence="3" id="KW-1185">Reference proteome</keyword>
<dbReference type="CDD" id="cd24068">
    <property type="entry name" value="ASKHA_NBD_ROK_FnNanK-like"/>
    <property type="match status" value="1"/>
</dbReference>
<dbReference type="EMBL" id="CP104067">
    <property type="protein sequence ID" value="WAH41504.1"/>
    <property type="molecule type" value="Genomic_DNA"/>
</dbReference>
<name>A0ABY6ZHB4_9BACL</name>